<keyword evidence="5" id="KW-0479">Metal-binding</keyword>
<evidence type="ECO:0000259" key="16">
    <source>
        <dbReference type="SMART" id="SM00831"/>
    </source>
</evidence>
<dbReference type="SFLD" id="SFLDG00002">
    <property type="entry name" value="C1.7:_P-type_atpase_like"/>
    <property type="match status" value="1"/>
</dbReference>
<dbReference type="InterPro" id="IPR018303">
    <property type="entry name" value="ATPase_P-typ_P_site"/>
</dbReference>
<evidence type="ECO:0000256" key="15">
    <source>
        <dbReference type="SAM" id="MobiDB-lite"/>
    </source>
</evidence>
<feature type="region of interest" description="Disordered" evidence="15">
    <location>
        <begin position="72"/>
        <end position="95"/>
    </location>
</feature>
<feature type="domain" description="Cation-transporting P-type ATPase N-terminal" evidence="16">
    <location>
        <begin position="80"/>
        <end position="149"/>
    </location>
</feature>
<feature type="transmembrane region" description="Helical" evidence="14">
    <location>
        <begin position="953"/>
        <end position="976"/>
    </location>
</feature>
<evidence type="ECO:0000256" key="1">
    <source>
        <dbReference type="ARBA" id="ARBA00004127"/>
    </source>
</evidence>
<dbReference type="Pfam" id="PF13246">
    <property type="entry name" value="Cation_ATPase"/>
    <property type="match status" value="1"/>
</dbReference>
<reference evidence="17 18" key="1">
    <citation type="submission" date="2021-02" db="EMBL/GenBank/DDBJ databases">
        <title>Variation within the Batrachochytrium salamandrivorans European outbreak.</title>
        <authorList>
            <person name="Kelly M."/>
            <person name="Pasmans F."/>
            <person name="Shea T.P."/>
            <person name="Munoz J.F."/>
            <person name="Carranza S."/>
            <person name="Cuomo C.A."/>
            <person name="Martel A."/>
        </authorList>
    </citation>
    <scope>NUCLEOTIDE SEQUENCE [LARGE SCALE GENOMIC DNA]</scope>
    <source>
        <strain evidence="17 18">AMFP18/2</strain>
    </source>
</reference>
<gene>
    <name evidence="17" type="ORF">BASA50_009684</name>
</gene>
<keyword evidence="13 14" id="KW-0472">Membrane</keyword>
<keyword evidence="18" id="KW-1185">Reference proteome</keyword>
<dbReference type="SUPFAM" id="SSF81660">
    <property type="entry name" value="Metal cation-transporting ATPase, ATP-binding domain N"/>
    <property type="match status" value="1"/>
</dbReference>
<keyword evidence="12 14" id="KW-0406">Ion transport</keyword>
<keyword evidence="10" id="KW-1278">Translocase</keyword>
<feature type="region of interest" description="Disordered" evidence="15">
    <location>
        <begin position="1078"/>
        <end position="1113"/>
    </location>
</feature>
<dbReference type="Pfam" id="PF00690">
    <property type="entry name" value="Cation_ATPase_N"/>
    <property type="match status" value="1"/>
</dbReference>
<accession>A0ABQ8F0L0</accession>
<sequence length="1147" mass="125660">MVNNSRQLGYSPYGLTSVELSRICDFDRRGDPALLNELQGKYGGVKGIAKSLRTDITLGLLLKSKFHELQKLSDKPSREQGHLSTPKDASESSGLSVYDEAVRRAAFGENIIPPPNSESIIEIVWHTIVEDPILKILIVGAVVVLSLSSATCPSSGWIEGFAIVLAVLIVLSVTAGNDWSKDRRFKKLLLLQTDKRCRVLRSGIRSEISSWDILVGDVIELVAGDEIPADGVFISGNRLVVDESPLTGESMPCKKSTSSPFLFSGCHANEGIGLMLVLSIGVRSSGGKIQTILNEAQNKETPLQAKLKVVAIYIGKIGVAAGIITFIGLAIRWAILLANNLPVTLDACSDHGNSGYSTIDRVQSLVSEFVVAITIVVVAVPEGLPLAVTLALSLSMFKMMKDKCFVRHLDASETMGQATTICTDKTGTLTYNRMSVVRVFIDGHTYKGEGSGDKEAIAFSPKTFNPAVKTLLCEGISVNSTCFIKDYDQLEDNNTQPQFIGSATEGALLMLVRKLGEKYAQIRKNILIVEEGVWAFNADRKRMSTLVYLPESQLHRLYTKGASEIILSLCTQILDTEKMVPTNIKHSDIQNIEKTIMTWAAEGLRTLALAYKDVNNIEEINQQEDPDSDLIFIALVAIKDPIRKEIPKAVKDCQHAGLFVRMVTGDNILTATKIAKECGIFYGDGVALEGAAFRNMSEEERIKILPQLQVLARCSPNDKFELVSLLRQQGEVVAVTGDGTNDAPALKNADIGFSMGISGTQIALNASDIVLLDDNFTSIVQAIRWGRNVLNTIQKFLQFQLGINLAAIIITFAGAVFVGKSPFSTVQLLWVNLIMDSFGALALASDDPDDDILDKPPHHRKDSIFSYFMLEYIFTQTIYQVTTLLVILFNIDTFVPASTNTHSTQDLIGYPSKRARTIVFTTFICMQITNLICARQLNNDLNLFSGFFRNRIFIGILAIILLIQIVAVTVGSTLFNASSLDITEWIVCIIISLFNLPIVFLARMGSKIYHVTAARQKYGRVGDAKVLNGVTPSKQVDTIDGKKQYDRVAYVEHIDKTAEDLDLLDYSESPLRGEVDLERGLATRPLKTNQGKQRLSDKTTNNGKSVSSQNNENVEVMHSIHVNAPLSTKSRSVASSISVISTGSQEL</sequence>
<proteinExistence type="inferred from homology"/>
<feature type="transmembrane region" description="Helical" evidence="14">
    <location>
        <begin position="801"/>
        <end position="819"/>
    </location>
</feature>
<keyword evidence="9" id="KW-0460">Magnesium</keyword>
<evidence type="ECO:0000256" key="12">
    <source>
        <dbReference type="ARBA" id="ARBA00023065"/>
    </source>
</evidence>
<dbReference type="SMART" id="SM00831">
    <property type="entry name" value="Cation_ATPase_N"/>
    <property type="match status" value="1"/>
</dbReference>
<dbReference type="SFLD" id="SFLDF00027">
    <property type="entry name" value="p-type_atpase"/>
    <property type="match status" value="1"/>
</dbReference>
<evidence type="ECO:0000256" key="2">
    <source>
        <dbReference type="ARBA" id="ARBA00022448"/>
    </source>
</evidence>
<evidence type="ECO:0000256" key="7">
    <source>
        <dbReference type="ARBA" id="ARBA00022837"/>
    </source>
</evidence>
<dbReference type="Gene3D" id="1.20.1110.10">
    <property type="entry name" value="Calcium-transporting ATPase, transmembrane domain"/>
    <property type="match status" value="1"/>
</dbReference>
<dbReference type="NCBIfam" id="TIGR01494">
    <property type="entry name" value="ATPase_P-type"/>
    <property type="match status" value="2"/>
</dbReference>
<evidence type="ECO:0000256" key="4">
    <source>
        <dbReference type="ARBA" id="ARBA00022692"/>
    </source>
</evidence>
<dbReference type="Gene3D" id="3.40.50.1000">
    <property type="entry name" value="HAD superfamily/HAD-like"/>
    <property type="match status" value="1"/>
</dbReference>
<keyword evidence="11 14" id="KW-1133">Transmembrane helix</keyword>
<feature type="compositionally biased region" description="Polar residues" evidence="15">
    <location>
        <begin position="1086"/>
        <end position="1113"/>
    </location>
</feature>
<evidence type="ECO:0000256" key="6">
    <source>
        <dbReference type="ARBA" id="ARBA00022741"/>
    </source>
</evidence>
<dbReference type="Pfam" id="PF00689">
    <property type="entry name" value="Cation_ATPase_C"/>
    <property type="match status" value="1"/>
</dbReference>
<comment type="catalytic activity">
    <reaction evidence="14">
        <text>Ca(2+)(in) + ATP + H2O = Ca(2+)(out) + ADP + phosphate + H(+)</text>
        <dbReference type="Rhea" id="RHEA:18105"/>
        <dbReference type="ChEBI" id="CHEBI:15377"/>
        <dbReference type="ChEBI" id="CHEBI:15378"/>
        <dbReference type="ChEBI" id="CHEBI:29108"/>
        <dbReference type="ChEBI" id="CHEBI:30616"/>
        <dbReference type="ChEBI" id="CHEBI:43474"/>
        <dbReference type="ChEBI" id="CHEBI:456216"/>
        <dbReference type="EC" id="7.2.2.10"/>
    </reaction>
</comment>
<dbReference type="EC" id="7.2.2.10" evidence="14"/>
<dbReference type="InterPro" id="IPR006068">
    <property type="entry name" value="ATPase_P-typ_cation-transptr_C"/>
</dbReference>
<comment type="subcellular location">
    <subcellularLocation>
        <location evidence="1">Endomembrane system</location>
        <topology evidence="1">Multi-pass membrane protein</topology>
    </subcellularLocation>
    <subcellularLocation>
        <location evidence="14">Membrane</location>
        <topology evidence="14">Multi-pass membrane protein</topology>
    </subcellularLocation>
</comment>
<keyword evidence="3 14" id="KW-0109">Calcium transport</keyword>
<dbReference type="Pfam" id="PF00122">
    <property type="entry name" value="E1-E2_ATPase"/>
    <property type="match status" value="1"/>
</dbReference>
<evidence type="ECO:0000256" key="9">
    <source>
        <dbReference type="ARBA" id="ARBA00022842"/>
    </source>
</evidence>
<dbReference type="InterPro" id="IPR036412">
    <property type="entry name" value="HAD-like_sf"/>
</dbReference>
<dbReference type="SUPFAM" id="SSF81665">
    <property type="entry name" value="Calcium ATPase, transmembrane domain M"/>
    <property type="match status" value="1"/>
</dbReference>
<dbReference type="PRINTS" id="PR00119">
    <property type="entry name" value="CATATPASE"/>
</dbReference>
<evidence type="ECO:0000256" key="8">
    <source>
        <dbReference type="ARBA" id="ARBA00022840"/>
    </source>
</evidence>
<evidence type="ECO:0000256" key="5">
    <source>
        <dbReference type="ARBA" id="ARBA00022723"/>
    </source>
</evidence>
<feature type="transmembrane region" description="Helical" evidence="14">
    <location>
        <begin position="864"/>
        <end position="889"/>
    </location>
</feature>
<feature type="transmembrane region" description="Helical" evidence="14">
    <location>
        <begin position="133"/>
        <end position="151"/>
    </location>
</feature>
<dbReference type="InterPro" id="IPR023298">
    <property type="entry name" value="ATPase_P-typ_TM_dom_sf"/>
</dbReference>
<dbReference type="InterPro" id="IPR001757">
    <property type="entry name" value="P_typ_ATPase"/>
</dbReference>
<comment type="caution">
    <text evidence="14">Lacks conserved residue(s) required for the propagation of feature annotation.</text>
</comment>
<dbReference type="SUPFAM" id="SSF56784">
    <property type="entry name" value="HAD-like"/>
    <property type="match status" value="1"/>
</dbReference>
<dbReference type="Proteomes" id="UP001648503">
    <property type="component" value="Unassembled WGS sequence"/>
</dbReference>
<dbReference type="InterPro" id="IPR044492">
    <property type="entry name" value="P_typ_ATPase_HD_dom"/>
</dbReference>
<evidence type="ECO:0000313" key="17">
    <source>
        <dbReference type="EMBL" id="KAH6589983.1"/>
    </source>
</evidence>
<comment type="caution">
    <text evidence="17">The sequence shown here is derived from an EMBL/GenBank/DDBJ whole genome shotgun (WGS) entry which is preliminary data.</text>
</comment>
<dbReference type="InterPro" id="IPR008250">
    <property type="entry name" value="ATPase_P-typ_transduc_dom_A_sf"/>
</dbReference>
<evidence type="ECO:0000256" key="3">
    <source>
        <dbReference type="ARBA" id="ARBA00022568"/>
    </source>
</evidence>
<feature type="transmembrane region" description="Helical" evidence="14">
    <location>
        <begin position="982"/>
        <end position="1002"/>
    </location>
</feature>
<evidence type="ECO:0000256" key="10">
    <source>
        <dbReference type="ARBA" id="ARBA00022967"/>
    </source>
</evidence>
<keyword evidence="8 14" id="KW-0067">ATP-binding</keyword>
<name>A0ABQ8F0L0_9FUNG</name>
<dbReference type="PANTHER" id="PTHR24093">
    <property type="entry name" value="CATION TRANSPORTING ATPASE"/>
    <property type="match status" value="1"/>
</dbReference>
<dbReference type="SUPFAM" id="SSF81653">
    <property type="entry name" value="Calcium ATPase, transduction domain A"/>
    <property type="match status" value="1"/>
</dbReference>
<dbReference type="Gene3D" id="2.70.150.10">
    <property type="entry name" value="Calcium-transporting ATPase, cytoplasmic transduction domain A"/>
    <property type="match status" value="1"/>
</dbReference>
<feature type="transmembrane region" description="Helical" evidence="14">
    <location>
        <begin position="369"/>
        <end position="397"/>
    </location>
</feature>
<dbReference type="Gene3D" id="3.40.1110.10">
    <property type="entry name" value="Calcium-transporting ATPase, cytoplasmic domain N"/>
    <property type="match status" value="1"/>
</dbReference>
<feature type="region of interest" description="Disordered" evidence="15">
    <location>
        <begin position="1127"/>
        <end position="1147"/>
    </location>
</feature>
<evidence type="ECO:0000313" key="18">
    <source>
        <dbReference type="Proteomes" id="UP001648503"/>
    </source>
</evidence>
<comment type="function">
    <text evidence="14">Catalyzes the hydrolysis of ATP coupled with the transport of calcium.</text>
</comment>
<keyword evidence="4 14" id="KW-0812">Transmembrane</keyword>
<dbReference type="EMBL" id="JAFCIX010000438">
    <property type="protein sequence ID" value="KAH6589983.1"/>
    <property type="molecule type" value="Genomic_DNA"/>
</dbReference>
<dbReference type="InterPro" id="IPR006408">
    <property type="entry name" value="P-type_ATPase_IIB"/>
</dbReference>
<organism evidence="17 18">
    <name type="scientific">Batrachochytrium salamandrivorans</name>
    <dbReference type="NCBI Taxonomy" id="1357716"/>
    <lineage>
        <taxon>Eukaryota</taxon>
        <taxon>Fungi</taxon>
        <taxon>Fungi incertae sedis</taxon>
        <taxon>Chytridiomycota</taxon>
        <taxon>Chytridiomycota incertae sedis</taxon>
        <taxon>Chytridiomycetes</taxon>
        <taxon>Rhizophydiales</taxon>
        <taxon>Rhizophydiales incertae sedis</taxon>
        <taxon>Batrachochytrium</taxon>
    </lineage>
</organism>
<dbReference type="PRINTS" id="PR00120">
    <property type="entry name" value="HATPASE"/>
</dbReference>
<dbReference type="PANTHER" id="PTHR24093:SF369">
    <property type="entry name" value="CALCIUM-TRANSPORTING ATPASE"/>
    <property type="match status" value="1"/>
</dbReference>
<evidence type="ECO:0000256" key="14">
    <source>
        <dbReference type="RuleBase" id="RU361146"/>
    </source>
</evidence>
<dbReference type="InterPro" id="IPR023299">
    <property type="entry name" value="ATPase_P-typ_cyto_dom_N"/>
</dbReference>
<dbReference type="NCBIfam" id="TIGR01517">
    <property type="entry name" value="ATPase-IIB_Ca"/>
    <property type="match status" value="1"/>
</dbReference>
<comment type="similarity">
    <text evidence="14">Belongs to the cation transport ATPase (P-type) (TC 3.A.3) family.</text>
</comment>
<protein>
    <recommendedName>
        <fullName evidence="14">Calcium-transporting ATPase</fullName>
        <ecNumber evidence="14">7.2.2.10</ecNumber>
    </recommendedName>
</protein>
<dbReference type="SFLD" id="SFLDS00003">
    <property type="entry name" value="Haloacid_Dehalogenase"/>
    <property type="match status" value="1"/>
</dbReference>
<feature type="transmembrane region" description="Helical" evidence="14">
    <location>
        <begin position="309"/>
        <end position="335"/>
    </location>
</feature>
<dbReference type="PROSITE" id="PS00154">
    <property type="entry name" value="ATPASE_E1_E2"/>
    <property type="match status" value="1"/>
</dbReference>
<evidence type="ECO:0000256" key="13">
    <source>
        <dbReference type="ARBA" id="ARBA00023136"/>
    </source>
</evidence>
<dbReference type="InterPro" id="IPR023214">
    <property type="entry name" value="HAD_sf"/>
</dbReference>
<dbReference type="InterPro" id="IPR059000">
    <property type="entry name" value="ATPase_P-type_domA"/>
</dbReference>
<feature type="compositionally biased region" description="Basic and acidic residues" evidence="15">
    <location>
        <begin position="72"/>
        <end position="81"/>
    </location>
</feature>
<keyword evidence="6 14" id="KW-0547">Nucleotide-binding</keyword>
<evidence type="ECO:0000256" key="11">
    <source>
        <dbReference type="ARBA" id="ARBA00022989"/>
    </source>
</evidence>
<dbReference type="InterPro" id="IPR004014">
    <property type="entry name" value="ATPase_P-typ_cation-transptr_N"/>
</dbReference>
<feature type="transmembrane region" description="Helical" evidence="14">
    <location>
        <begin position="157"/>
        <end position="177"/>
    </location>
</feature>
<keyword evidence="7 14" id="KW-0106">Calcium</keyword>
<keyword evidence="2 14" id="KW-0813">Transport</keyword>